<comment type="caution">
    <text evidence="1">The sequence shown here is derived from an EMBL/GenBank/DDBJ whole genome shotgun (WGS) entry which is preliminary data.</text>
</comment>
<evidence type="ECO:0000313" key="1">
    <source>
        <dbReference type="EMBL" id="EJW92033.1"/>
    </source>
</evidence>
<dbReference type="EMBL" id="AMCI01007795">
    <property type="protein sequence ID" value="EJW92033.1"/>
    <property type="molecule type" value="Genomic_DNA"/>
</dbReference>
<dbReference type="AlphaFoldDB" id="J9FCA9"/>
<accession>J9FCA9</accession>
<feature type="non-terminal residue" evidence="1">
    <location>
        <position position="152"/>
    </location>
</feature>
<organism evidence="1">
    <name type="scientific">gut metagenome</name>
    <dbReference type="NCBI Taxonomy" id="749906"/>
    <lineage>
        <taxon>unclassified sequences</taxon>
        <taxon>metagenomes</taxon>
        <taxon>organismal metagenomes</taxon>
    </lineage>
</organism>
<proteinExistence type="predicted"/>
<protein>
    <submittedName>
        <fullName evidence="1">GLUG domain-containing protein</fullName>
    </submittedName>
</protein>
<sequence>MMGVEYDFDLEGTLSETVGMSDFLTATYQTKCTNSRNINEGSVVGKKDNIGGICGFSELGSIKKCEGYGSIKSEEGGCVGGIAGRSQSSVRDSFAMCELDGNANVGGIAGYGSEISGCGSLVGIADTTTACCGTIAGYADVTVKDSIKNNVY</sequence>
<reference evidence="1" key="1">
    <citation type="journal article" date="2012" name="PLoS ONE">
        <title>Gene sets for utilization of primary and secondary nutrition supplies in the distal gut of endangered iberian lynx.</title>
        <authorList>
            <person name="Alcaide M."/>
            <person name="Messina E."/>
            <person name="Richter M."/>
            <person name="Bargiela R."/>
            <person name="Peplies J."/>
            <person name="Huws S.A."/>
            <person name="Newbold C.J."/>
            <person name="Golyshin P.N."/>
            <person name="Simon M.A."/>
            <person name="Lopez G."/>
            <person name="Yakimov M.M."/>
            <person name="Ferrer M."/>
        </authorList>
    </citation>
    <scope>NUCLEOTIDE SEQUENCE</scope>
</reference>
<dbReference type="Gene3D" id="2.160.20.110">
    <property type="match status" value="1"/>
</dbReference>
<name>J9FCA9_9ZZZZ</name>
<gene>
    <name evidence="1" type="ORF">EVA_19860</name>
</gene>